<evidence type="ECO:0000313" key="4">
    <source>
        <dbReference type="Proteomes" id="UP001519887"/>
    </source>
</evidence>
<dbReference type="PANTHER" id="PTHR30492">
    <property type="entry name" value="METHYLGLYOXAL SYNTHASE"/>
    <property type="match status" value="1"/>
</dbReference>
<dbReference type="InterPro" id="IPR004363">
    <property type="entry name" value="Methylgl_synth"/>
</dbReference>
<protein>
    <recommendedName>
        <fullName evidence="1">Methylglyoxal synthase</fullName>
        <shortName evidence="1">MGS</shortName>
        <ecNumber evidence="1">4.2.3.3</ecNumber>
    </recommendedName>
</protein>
<feature type="domain" description="MGS-like" evidence="2">
    <location>
        <begin position="1"/>
        <end position="162"/>
    </location>
</feature>
<dbReference type="PIRSF" id="PIRSF006614">
    <property type="entry name" value="Methylglyox_syn"/>
    <property type="match status" value="1"/>
</dbReference>
<evidence type="ECO:0000313" key="3">
    <source>
        <dbReference type="EMBL" id="MBW7458634.1"/>
    </source>
</evidence>
<comment type="catalytic activity">
    <reaction evidence="1">
        <text>dihydroxyacetone phosphate = methylglyoxal + phosphate</text>
        <dbReference type="Rhea" id="RHEA:17937"/>
        <dbReference type="ChEBI" id="CHEBI:17158"/>
        <dbReference type="ChEBI" id="CHEBI:43474"/>
        <dbReference type="ChEBI" id="CHEBI:57642"/>
        <dbReference type="EC" id="4.2.3.3"/>
    </reaction>
</comment>
<dbReference type="Proteomes" id="UP001519887">
    <property type="component" value="Unassembled WGS sequence"/>
</dbReference>
<dbReference type="Pfam" id="PF02142">
    <property type="entry name" value="MGS"/>
    <property type="match status" value="1"/>
</dbReference>
<comment type="similarity">
    <text evidence="1">Belongs to the methylglyoxal synthase family.</text>
</comment>
<proteinExistence type="inferred from homology"/>
<dbReference type="InterPro" id="IPR036914">
    <property type="entry name" value="MGS-like_dom_sf"/>
</dbReference>
<evidence type="ECO:0000256" key="1">
    <source>
        <dbReference type="HAMAP-Rule" id="MF_00549"/>
    </source>
</evidence>
<comment type="function">
    <text evidence="1">Catalyzes the formation of methylglyoxal from dihydroxyacetone phosphate.</text>
</comment>
<dbReference type="HAMAP" id="MF_00549">
    <property type="entry name" value="Methylglyoxal_synth"/>
    <property type="match status" value="1"/>
</dbReference>
<organism evidence="3 4">
    <name type="scientific">Paenibacillus sepulcri</name>
    <dbReference type="NCBI Taxonomy" id="359917"/>
    <lineage>
        <taxon>Bacteria</taxon>
        <taxon>Bacillati</taxon>
        <taxon>Bacillota</taxon>
        <taxon>Bacilli</taxon>
        <taxon>Bacillales</taxon>
        <taxon>Paenibacillaceae</taxon>
        <taxon>Paenibacillus</taxon>
    </lineage>
</organism>
<dbReference type="NCBIfam" id="TIGR00160">
    <property type="entry name" value="MGSA"/>
    <property type="match status" value="1"/>
</dbReference>
<feature type="binding site" evidence="1">
    <location>
        <begin position="54"/>
        <end position="55"/>
    </location>
    <ligand>
        <name>substrate</name>
    </ligand>
</feature>
<evidence type="ECO:0000259" key="2">
    <source>
        <dbReference type="PROSITE" id="PS51855"/>
    </source>
</evidence>
<name>A0ABS7CCM3_9BACL</name>
<feature type="binding site" evidence="1">
    <location>
        <position position="8"/>
    </location>
    <ligand>
        <name>substrate</name>
    </ligand>
</feature>
<comment type="caution">
    <text evidence="3">The sequence shown here is derived from an EMBL/GenBank/DDBJ whole genome shotgun (WGS) entry which is preliminary data.</text>
</comment>
<feature type="active site" description="Proton donor/acceptor" evidence="1">
    <location>
        <position position="60"/>
    </location>
</feature>
<dbReference type="EMBL" id="JAHZIK010001277">
    <property type="protein sequence ID" value="MBW7458634.1"/>
    <property type="molecule type" value="Genomic_DNA"/>
</dbReference>
<feature type="binding site" evidence="1">
    <location>
        <position position="87"/>
    </location>
    <ligand>
        <name>substrate</name>
    </ligand>
</feature>
<dbReference type="PROSITE" id="PS01335">
    <property type="entry name" value="METHYLGLYOXAL_SYNTH"/>
    <property type="match status" value="1"/>
</dbReference>
<feature type="binding site" evidence="1">
    <location>
        <begin position="34"/>
        <end position="37"/>
    </location>
    <ligand>
        <name>substrate</name>
    </ligand>
</feature>
<dbReference type="NCBIfam" id="NF003559">
    <property type="entry name" value="PRK05234.1"/>
    <property type="match status" value="1"/>
</dbReference>
<sequence length="162" mass="18234">MNVAFVAHDRKKEELVNFVVAYELLFQEHTLFATGTTGTLIMESTKLDIMKFKSGPLGGDQQLGAMVAQNEMDLLVFFRDPLASQPHEADINALLRLCDVYGIPVATNMATAELLIHALKRGDFQWRDIVHQNRPVYMTERKAKPADLQMSDYYLTSKATGL</sequence>
<reference evidence="3 4" key="1">
    <citation type="submission" date="2021-07" db="EMBL/GenBank/DDBJ databases">
        <title>Paenibacillus radiodurans sp. nov., isolated from the southeastern edge of Tengger Desert.</title>
        <authorList>
            <person name="Zhang G."/>
        </authorList>
    </citation>
    <scope>NUCLEOTIDE SEQUENCE [LARGE SCALE GENOMIC DNA]</scope>
    <source>
        <strain evidence="3 4">CCM 7311</strain>
    </source>
</reference>
<feature type="binding site" evidence="1">
    <location>
        <position position="12"/>
    </location>
    <ligand>
        <name>substrate</name>
    </ligand>
</feature>
<dbReference type="Gene3D" id="3.40.50.1380">
    <property type="entry name" value="Methylglyoxal synthase-like domain"/>
    <property type="match status" value="1"/>
</dbReference>
<dbReference type="PANTHER" id="PTHR30492:SF0">
    <property type="entry name" value="METHYLGLYOXAL SYNTHASE"/>
    <property type="match status" value="1"/>
</dbReference>
<dbReference type="InterPro" id="IPR018148">
    <property type="entry name" value="Methylglyoxal_synth_AS"/>
</dbReference>
<gene>
    <name evidence="1" type="primary">mgsA</name>
    <name evidence="3" type="ORF">K0U00_31785</name>
</gene>
<dbReference type="SMART" id="SM00851">
    <property type="entry name" value="MGS"/>
    <property type="match status" value="1"/>
</dbReference>
<keyword evidence="4" id="KW-1185">Reference proteome</keyword>
<dbReference type="RefSeq" id="WP_210037506.1">
    <property type="nucleotide sequence ID" value="NZ_JBHLVU010000004.1"/>
</dbReference>
<accession>A0ABS7CCM3</accession>
<dbReference type="CDD" id="cd01422">
    <property type="entry name" value="MGS"/>
    <property type="match status" value="1"/>
</dbReference>
<keyword evidence="1 3" id="KW-0456">Lyase</keyword>
<dbReference type="InterPro" id="IPR011607">
    <property type="entry name" value="MGS-like_dom"/>
</dbReference>
<dbReference type="GO" id="GO:0008929">
    <property type="term" value="F:methylglyoxal synthase activity"/>
    <property type="evidence" value="ECO:0007669"/>
    <property type="project" value="UniProtKB-EC"/>
</dbReference>
<dbReference type="EC" id="4.2.3.3" evidence="1"/>
<dbReference type="SUPFAM" id="SSF52335">
    <property type="entry name" value="Methylglyoxal synthase-like"/>
    <property type="match status" value="1"/>
</dbReference>
<dbReference type="PROSITE" id="PS51855">
    <property type="entry name" value="MGS"/>
    <property type="match status" value="1"/>
</dbReference>